<feature type="compositionally biased region" description="Basic and acidic residues" evidence="1">
    <location>
        <begin position="61"/>
        <end position="72"/>
    </location>
</feature>
<dbReference type="AlphaFoldDB" id="A0A0S3SJT0"/>
<dbReference type="EMBL" id="AP015040">
    <property type="protein sequence ID" value="BAT93079.1"/>
    <property type="molecule type" value="Genomic_DNA"/>
</dbReference>
<name>A0A0S3SJT0_PHAAN</name>
<evidence type="ECO:0000313" key="2">
    <source>
        <dbReference type="EMBL" id="BAT93079.1"/>
    </source>
</evidence>
<protein>
    <submittedName>
        <fullName evidence="2">Uncharacterized protein</fullName>
    </submittedName>
</protein>
<keyword evidence="3" id="KW-1185">Reference proteome</keyword>
<dbReference type="PANTHER" id="PTHR48152">
    <property type="entry name" value="F1C9.34 PROTEIN"/>
    <property type="match status" value="1"/>
</dbReference>
<reference evidence="2 3" key="1">
    <citation type="journal article" date="2015" name="Sci. Rep.">
        <title>The power of single molecule real-time sequencing technology in the de novo assembly of a eukaryotic genome.</title>
        <authorList>
            <person name="Sakai H."/>
            <person name="Naito K."/>
            <person name="Ogiso-Tanaka E."/>
            <person name="Takahashi Y."/>
            <person name="Iseki K."/>
            <person name="Muto C."/>
            <person name="Satou K."/>
            <person name="Teruya K."/>
            <person name="Shiroma A."/>
            <person name="Shimoji M."/>
            <person name="Hirano T."/>
            <person name="Itoh T."/>
            <person name="Kaga A."/>
            <person name="Tomooka N."/>
        </authorList>
    </citation>
    <scope>NUCLEOTIDE SEQUENCE [LARGE SCALE GENOMIC DNA]</scope>
    <source>
        <strain evidence="3">cv. Shumari</strain>
    </source>
</reference>
<evidence type="ECO:0000313" key="3">
    <source>
        <dbReference type="Proteomes" id="UP000291084"/>
    </source>
</evidence>
<organism evidence="2 3">
    <name type="scientific">Vigna angularis var. angularis</name>
    <dbReference type="NCBI Taxonomy" id="157739"/>
    <lineage>
        <taxon>Eukaryota</taxon>
        <taxon>Viridiplantae</taxon>
        <taxon>Streptophyta</taxon>
        <taxon>Embryophyta</taxon>
        <taxon>Tracheophyta</taxon>
        <taxon>Spermatophyta</taxon>
        <taxon>Magnoliopsida</taxon>
        <taxon>eudicotyledons</taxon>
        <taxon>Gunneridae</taxon>
        <taxon>Pentapetalae</taxon>
        <taxon>rosids</taxon>
        <taxon>fabids</taxon>
        <taxon>Fabales</taxon>
        <taxon>Fabaceae</taxon>
        <taxon>Papilionoideae</taxon>
        <taxon>50 kb inversion clade</taxon>
        <taxon>NPAAA clade</taxon>
        <taxon>indigoferoid/millettioid clade</taxon>
        <taxon>Phaseoleae</taxon>
        <taxon>Vigna</taxon>
    </lineage>
</organism>
<dbReference type="PANTHER" id="PTHR48152:SF3">
    <property type="entry name" value="DUF946 FAMILY PROTEIN (DUF946)"/>
    <property type="match status" value="1"/>
</dbReference>
<gene>
    <name evidence="2" type="primary">Vigan.07G197600</name>
    <name evidence="2" type="ORF">VIGAN_07197600</name>
</gene>
<sequence length="72" mass="8027">MQGMRGLGVRNDAAKSDAVMDMANGFQIVGAEYLGSEIREPPWLNYCMNWGPKNGPKGPKHKDSWEGDERCK</sequence>
<evidence type="ECO:0000256" key="1">
    <source>
        <dbReference type="SAM" id="MobiDB-lite"/>
    </source>
</evidence>
<dbReference type="InterPro" id="IPR009291">
    <property type="entry name" value="Vps62"/>
</dbReference>
<dbReference type="Pfam" id="PF06101">
    <property type="entry name" value="Vps62"/>
    <property type="match status" value="1"/>
</dbReference>
<proteinExistence type="predicted"/>
<accession>A0A0S3SJT0</accession>
<feature type="region of interest" description="Disordered" evidence="1">
    <location>
        <begin position="53"/>
        <end position="72"/>
    </location>
</feature>
<dbReference type="Proteomes" id="UP000291084">
    <property type="component" value="Chromosome 7"/>
</dbReference>